<name>A0AAV1ZGD8_9ARAC</name>
<dbReference type="InterPro" id="IPR018797">
    <property type="entry name" value="FAM98"/>
</dbReference>
<evidence type="ECO:0000313" key="3">
    <source>
        <dbReference type="EMBL" id="CAL1270811.1"/>
    </source>
</evidence>
<dbReference type="Proteomes" id="UP001497382">
    <property type="component" value="Unassembled WGS sequence"/>
</dbReference>
<accession>A0AAV1ZGD8</accession>
<dbReference type="GO" id="GO:0072669">
    <property type="term" value="C:tRNA-splicing ligase complex"/>
    <property type="evidence" value="ECO:0007669"/>
    <property type="project" value="TreeGrafter"/>
</dbReference>
<evidence type="ECO:0008006" key="5">
    <source>
        <dbReference type="Google" id="ProtNLM"/>
    </source>
</evidence>
<evidence type="ECO:0000256" key="1">
    <source>
        <dbReference type="ARBA" id="ARBA00007218"/>
    </source>
</evidence>
<feature type="region of interest" description="Disordered" evidence="2">
    <location>
        <begin position="296"/>
        <end position="391"/>
    </location>
</feature>
<dbReference type="AlphaFoldDB" id="A0AAV1ZGD8"/>
<dbReference type="PANTHER" id="PTHR31353:SF1">
    <property type="entry name" value="PROTEIN FAM98B"/>
    <property type="match status" value="1"/>
</dbReference>
<feature type="compositionally biased region" description="Polar residues" evidence="2">
    <location>
        <begin position="435"/>
        <end position="445"/>
    </location>
</feature>
<dbReference type="Pfam" id="PF10239">
    <property type="entry name" value="DUF2465"/>
    <property type="match status" value="1"/>
</dbReference>
<feature type="region of interest" description="Disordered" evidence="2">
    <location>
        <begin position="431"/>
        <end position="472"/>
    </location>
</feature>
<proteinExistence type="inferred from homology"/>
<dbReference type="EMBL" id="CAXIEN010000050">
    <property type="protein sequence ID" value="CAL1270811.1"/>
    <property type="molecule type" value="Genomic_DNA"/>
</dbReference>
<feature type="compositionally biased region" description="Low complexity" evidence="2">
    <location>
        <begin position="363"/>
        <end position="391"/>
    </location>
</feature>
<protein>
    <recommendedName>
        <fullName evidence="5">Protein FAM98A</fullName>
    </recommendedName>
</protein>
<gene>
    <name evidence="3" type="ORF">LARSCL_LOCUS5499</name>
</gene>
<keyword evidence="4" id="KW-1185">Reference proteome</keyword>
<reference evidence="3 4" key="1">
    <citation type="submission" date="2024-04" db="EMBL/GenBank/DDBJ databases">
        <authorList>
            <person name="Rising A."/>
            <person name="Reimegard J."/>
            <person name="Sonavane S."/>
            <person name="Akerstrom W."/>
            <person name="Nylinder S."/>
            <person name="Hedman E."/>
            <person name="Kallberg Y."/>
        </authorList>
    </citation>
    <scope>NUCLEOTIDE SEQUENCE [LARGE SCALE GENOMIC DNA]</scope>
</reference>
<evidence type="ECO:0000256" key="2">
    <source>
        <dbReference type="SAM" id="MobiDB-lite"/>
    </source>
</evidence>
<sequence>MDQIYTDLINLGYDGKSVNNDVFKKVFNKGPPSMHFIEIVSWLGSQLNSLCNLESHVSSVDEEDLEAIGFLVEMSSLLKELGCPIKKLTRGSVEERLSEPEDKMLAIIYLCQELEAGKILRSKKPQKKETMQIELSESKTAKDLREMLISLGFGKPPDNITPQKLFTEVEKKLKMLSQPLSPKDVVGELLFSGYLTEKQWFQLEKLYQEIFMEYKYRRNLLLTRLDVTVTSFFWSDRLKSKTDEIMNKYNKQRCVISDEPAVKISDILSATADLAIVEKTSSASVRKNTKSSVNKVIIPAVPDRGGRPEEQQPPPPEVPSWQKNDSSSRGGRGGQQSSNTFNKHMGSGDAPRDRFQNDNRSSNDNYQRSGNYNNNNRGNYSRGNDYSSPAYQPVYQQPIQYVGQMGNPQFGFGGFGGYMPAGDNFQQYGMGDGMNQYQPRPNTQSGHRQRGGYGDRGGRSYRGQGRGRGGRY</sequence>
<organism evidence="3 4">
    <name type="scientific">Larinioides sclopetarius</name>
    <dbReference type="NCBI Taxonomy" id="280406"/>
    <lineage>
        <taxon>Eukaryota</taxon>
        <taxon>Metazoa</taxon>
        <taxon>Ecdysozoa</taxon>
        <taxon>Arthropoda</taxon>
        <taxon>Chelicerata</taxon>
        <taxon>Arachnida</taxon>
        <taxon>Araneae</taxon>
        <taxon>Araneomorphae</taxon>
        <taxon>Entelegynae</taxon>
        <taxon>Araneoidea</taxon>
        <taxon>Araneidae</taxon>
        <taxon>Larinioides</taxon>
    </lineage>
</organism>
<evidence type="ECO:0000313" key="4">
    <source>
        <dbReference type="Proteomes" id="UP001497382"/>
    </source>
</evidence>
<dbReference type="PANTHER" id="PTHR31353">
    <property type="entry name" value="FAM98"/>
    <property type="match status" value="1"/>
</dbReference>
<comment type="similarity">
    <text evidence="1">Belongs to the FAM98 family.</text>
</comment>
<comment type="caution">
    <text evidence="3">The sequence shown here is derived from an EMBL/GenBank/DDBJ whole genome shotgun (WGS) entry which is preliminary data.</text>
</comment>